<dbReference type="EMBL" id="NART01000016">
    <property type="protein sequence ID" value="OTQ10565.1"/>
    <property type="molecule type" value="Genomic_DNA"/>
</dbReference>
<dbReference type="EMBL" id="NARP01000024">
    <property type="protein sequence ID" value="OTP98872.1"/>
    <property type="molecule type" value="Genomic_DNA"/>
</dbReference>
<dbReference type="NCBIfam" id="TIGR01600">
    <property type="entry name" value="phage_tail_L"/>
    <property type="match status" value="1"/>
</dbReference>
<evidence type="ECO:0000313" key="2">
    <source>
        <dbReference type="EMBL" id="OTQ10565.1"/>
    </source>
</evidence>
<comment type="caution">
    <text evidence="1">The sequence shown here is derived from an EMBL/GenBank/DDBJ whole genome shotgun (WGS) entry which is preliminary data.</text>
</comment>
<sequence length="234" mass="25756">MIPKKMQIDITKIEQGAIVNLYDLDLSKIVGNKTIIRFHNGVNELRRPITWQGNIYKPYPIKAQGFERSGQGASNRPTLTASNTGGLLNGLIANYEGMIGAIVTRHEVLVKYLDAVNFENGNKYADPYCEVVSNYVIEQVKQQTSQFVTLELALPCETDGARIPARIIIADTCSWIYRSANCGYTGGAVADEFDQPTNDITRDKCSGCVNGCKLRHGEHGILPFGGFPTAARIK</sequence>
<protein>
    <submittedName>
        <fullName evidence="1">Phage minor tail protein L</fullName>
    </submittedName>
</protein>
<dbReference type="GO" id="GO:0030430">
    <property type="term" value="C:host cell cytoplasm"/>
    <property type="evidence" value="ECO:0007669"/>
    <property type="project" value="InterPro"/>
</dbReference>
<organism evidence="1 4">
    <name type="scientific">Gilliamella apicola</name>
    <dbReference type="NCBI Taxonomy" id="1196095"/>
    <lineage>
        <taxon>Bacteria</taxon>
        <taxon>Pseudomonadati</taxon>
        <taxon>Pseudomonadota</taxon>
        <taxon>Gammaproteobacteria</taxon>
        <taxon>Orbales</taxon>
        <taxon>Orbaceae</taxon>
        <taxon>Gilliamella</taxon>
    </lineage>
</organism>
<dbReference type="Proteomes" id="UP000194977">
    <property type="component" value="Unassembled WGS sequence"/>
</dbReference>
<dbReference type="GO" id="GO:0051536">
    <property type="term" value="F:iron-sulfur cluster binding"/>
    <property type="evidence" value="ECO:0007669"/>
    <property type="project" value="InterPro"/>
</dbReference>
<proteinExistence type="predicted"/>
<dbReference type="InterPro" id="IPR006487">
    <property type="entry name" value="Phage_lambda_L"/>
</dbReference>
<evidence type="ECO:0000313" key="4">
    <source>
        <dbReference type="Proteomes" id="UP000194977"/>
    </source>
</evidence>
<name>A0A242NGQ0_9GAMM</name>
<dbReference type="AlphaFoldDB" id="A0A242NGQ0"/>
<dbReference type="Proteomes" id="UP000194800">
    <property type="component" value="Unassembled WGS sequence"/>
</dbReference>
<dbReference type="Pfam" id="PF05100">
    <property type="entry name" value="Phage_tail_L"/>
    <property type="match status" value="1"/>
</dbReference>
<accession>A0A242NGQ0</accession>
<evidence type="ECO:0000313" key="1">
    <source>
        <dbReference type="EMBL" id="OTP98872.1"/>
    </source>
</evidence>
<evidence type="ECO:0000313" key="3">
    <source>
        <dbReference type="Proteomes" id="UP000194800"/>
    </source>
</evidence>
<dbReference type="GO" id="GO:0046718">
    <property type="term" value="P:symbiont entry into host cell"/>
    <property type="evidence" value="ECO:0007669"/>
    <property type="project" value="InterPro"/>
</dbReference>
<keyword evidence="3" id="KW-1185">Reference proteome</keyword>
<gene>
    <name evidence="2" type="ORF">B6C91_05285</name>
    <name evidence="1" type="ORF">B6D08_09565</name>
</gene>
<reference evidence="3 4" key="1">
    <citation type="submission" date="2017-03" db="EMBL/GenBank/DDBJ databases">
        <title>Comparative genomics of honeybee gut symbionts reveal geographically distinct and subgroup specific antibiotic resistance.</title>
        <authorList>
            <person name="Ludvigsen J."/>
            <person name="Porcellato D."/>
            <person name="Labee-Lund T.M."/>
            <person name="Amdam G.V."/>
            <person name="Rudi K."/>
        </authorList>
    </citation>
    <scope>NUCLEOTIDE SEQUENCE [LARGE SCALE GENOMIC DNA]</scope>
    <source>
        <strain evidence="1 4">A-7-12</strain>
        <strain evidence="2 3">A-9-12</strain>
    </source>
</reference>